<evidence type="ECO:0000313" key="7">
    <source>
        <dbReference type="EMBL" id="VDI50131.1"/>
    </source>
</evidence>
<dbReference type="SUPFAM" id="SSF48726">
    <property type="entry name" value="Immunoglobulin"/>
    <property type="match status" value="1"/>
</dbReference>
<reference evidence="7" key="1">
    <citation type="submission" date="2018-11" db="EMBL/GenBank/DDBJ databases">
        <authorList>
            <person name="Alioto T."/>
            <person name="Alioto T."/>
        </authorList>
    </citation>
    <scope>NUCLEOTIDE SEQUENCE</scope>
</reference>
<dbReference type="Pfam" id="PF08205">
    <property type="entry name" value="C2-set_2"/>
    <property type="match status" value="1"/>
</dbReference>
<accession>A0A8B6FM97</accession>
<comment type="subcellular location">
    <subcellularLocation>
        <location evidence="1">Membrane</location>
        <topology evidence="1">Single-pass type I membrane protein</topology>
    </subcellularLocation>
</comment>
<comment type="caution">
    <text evidence="7">The sequence shown here is derived from an EMBL/GenBank/DDBJ whole genome shotgun (WGS) entry which is preliminary data.</text>
</comment>
<name>A0A8B6FM97_MYTGA</name>
<keyword evidence="5" id="KW-0393">Immunoglobulin domain</keyword>
<dbReference type="GO" id="GO:0098609">
    <property type="term" value="P:cell-cell adhesion"/>
    <property type="evidence" value="ECO:0007669"/>
    <property type="project" value="TreeGrafter"/>
</dbReference>
<dbReference type="GO" id="GO:0005886">
    <property type="term" value="C:plasma membrane"/>
    <property type="evidence" value="ECO:0007669"/>
    <property type="project" value="TreeGrafter"/>
</dbReference>
<sequence length="107" mass="11580">MLTISIVFKASSQIPPGPPVIAGPQFQVLNSQITLTCTSARGNPTPTVKWFFDRTEITTGIYTTTAGTAVTASLTFTATKNYHLEVLECQVENGVLQNPLSTTKYIE</sequence>
<dbReference type="InterPro" id="IPR013783">
    <property type="entry name" value="Ig-like_fold"/>
</dbReference>
<proteinExistence type="predicted"/>
<evidence type="ECO:0000256" key="5">
    <source>
        <dbReference type="ARBA" id="ARBA00023319"/>
    </source>
</evidence>
<evidence type="ECO:0000256" key="3">
    <source>
        <dbReference type="ARBA" id="ARBA00023157"/>
    </source>
</evidence>
<feature type="non-terminal residue" evidence="7">
    <location>
        <position position="107"/>
    </location>
</feature>
<organism evidence="7 8">
    <name type="scientific">Mytilus galloprovincialis</name>
    <name type="common">Mediterranean mussel</name>
    <dbReference type="NCBI Taxonomy" id="29158"/>
    <lineage>
        <taxon>Eukaryota</taxon>
        <taxon>Metazoa</taxon>
        <taxon>Spiralia</taxon>
        <taxon>Lophotrochozoa</taxon>
        <taxon>Mollusca</taxon>
        <taxon>Bivalvia</taxon>
        <taxon>Autobranchia</taxon>
        <taxon>Pteriomorphia</taxon>
        <taxon>Mytilida</taxon>
        <taxon>Mytiloidea</taxon>
        <taxon>Mytilidae</taxon>
        <taxon>Mytilinae</taxon>
        <taxon>Mytilus</taxon>
    </lineage>
</organism>
<dbReference type="Proteomes" id="UP000596742">
    <property type="component" value="Unassembled WGS sequence"/>
</dbReference>
<evidence type="ECO:0000256" key="4">
    <source>
        <dbReference type="ARBA" id="ARBA00023180"/>
    </source>
</evidence>
<dbReference type="Gene3D" id="2.60.40.10">
    <property type="entry name" value="Immunoglobulins"/>
    <property type="match status" value="1"/>
</dbReference>
<protein>
    <recommendedName>
        <fullName evidence="6">Ig-like domain-containing protein</fullName>
    </recommendedName>
</protein>
<dbReference type="GO" id="GO:0005911">
    <property type="term" value="C:cell-cell junction"/>
    <property type="evidence" value="ECO:0007669"/>
    <property type="project" value="TreeGrafter"/>
</dbReference>
<feature type="domain" description="Ig-like" evidence="6">
    <location>
        <begin position="18"/>
        <end position="107"/>
    </location>
</feature>
<dbReference type="InterPro" id="IPR007110">
    <property type="entry name" value="Ig-like_dom"/>
</dbReference>
<dbReference type="GO" id="GO:0050839">
    <property type="term" value="F:cell adhesion molecule binding"/>
    <property type="evidence" value="ECO:0007669"/>
    <property type="project" value="TreeGrafter"/>
</dbReference>
<evidence type="ECO:0000259" key="6">
    <source>
        <dbReference type="PROSITE" id="PS50835"/>
    </source>
</evidence>
<keyword evidence="3" id="KW-1015">Disulfide bond</keyword>
<gene>
    <name evidence="7" type="ORF">MGAL_10B045740</name>
</gene>
<dbReference type="PROSITE" id="PS50835">
    <property type="entry name" value="IG_LIKE"/>
    <property type="match status" value="1"/>
</dbReference>
<dbReference type="InterPro" id="IPR051275">
    <property type="entry name" value="Cell_adhesion_signaling"/>
</dbReference>
<dbReference type="OrthoDB" id="6143711at2759"/>
<evidence type="ECO:0000313" key="8">
    <source>
        <dbReference type="Proteomes" id="UP000596742"/>
    </source>
</evidence>
<dbReference type="AlphaFoldDB" id="A0A8B6FM97"/>
<dbReference type="EMBL" id="UYJE01006912">
    <property type="protein sequence ID" value="VDI50131.1"/>
    <property type="molecule type" value="Genomic_DNA"/>
</dbReference>
<keyword evidence="4" id="KW-0325">Glycoprotein</keyword>
<dbReference type="PANTHER" id="PTHR11640:SF31">
    <property type="entry name" value="IRREGULAR CHIASM C-ROUGHEST PROTEIN-RELATED"/>
    <property type="match status" value="1"/>
</dbReference>
<evidence type="ECO:0000256" key="2">
    <source>
        <dbReference type="ARBA" id="ARBA00023136"/>
    </source>
</evidence>
<dbReference type="InterPro" id="IPR013162">
    <property type="entry name" value="CD80_C2-set"/>
</dbReference>
<dbReference type="PANTHER" id="PTHR11640">
    <property type="entry name" value="NEPHRIN"/>
    <property type="match status" value="1"/>
</dbReference>
<evidence type="ECO:0000256" key="1">
    <source>
        <dbReference type="ARBA" id="ARBA00004479"/>
    </source>
</evidence>
<keyword evidence="2" id="KW-0472">Membrane</keyword>
<keyword evidence="8" id="KW-1185">Reference proteome</keyword>
<dbReference type="InterPro" id="IPR036179">
    <property type="entry name" value="Ig-like_dom_sf"/>
</dbReference>